<feature type="transmembrane region" description="Helical" evidence="1">
    <location>
        <begin position="24"/>
        <end position="46"/>
    </location>
</feature>
<dbReference type="AlphaFoldDB" id="A0A7X9E6C7"/>
<evidence type="ECO:0000313" key="2">
    <source>
        <dbReference type="EMBL" id="NMB91315.1"/>
    </source>
</evidence>
<keyword evidence="1" id="KW-0472">Membrane</keyword>
<sequence length="150" mass="16965">MNLLMLSLLKSFYLKVENLKGKKLITVLILIFILFILVGILIGYLTSNELKESEKMEEPATPTIISPKNERSYFEGKIVYVNPEFYPLENVSYALVDSSGKQLFLLKSNDQKLSLAENLNVKVSGRMEKLSDGETNVLFVEEVIIKNASN</sequence>
<proteinExistence type="predicted"/>
<organism evidence="2 3">
    <name type="scientific">candidate division WWE3 bacterium</name>
    <dbReference type="NCBI Taxonomy" id="2053526"/>
    <lineage>
        <taxon>Bacteria</taxon>
        <taxon>Katanobacteria</taxon>
    </lineage>
</organism>
<comment type="caution">
    <text evidence="2">The sequence shown here is derived from an EMBL/GenBank/DDBJ whole genome shotgun (WGS) entry which is preliminary data.</text>
</comment>
<evidence type="ECO:0000313" key="3">
    <source>
        <dbReference type="Proteomes" id="UP000590542"/>
    </source>
</evidence>
<dbReference type="EMBL" id="JAAZNV010000006">
    <property type="protein sequence ID" value="NMB91315.1"/>
    <property type="molecule type" value="Genomic_DNA"/>
</dbReference>
<accession>A0A7X9E6C7</accession>
<protein>
    <submittedName>
        <fullName evidence="2">Uncharacterized protein</fullName>
    </submittedName>
</protein>
<dbReference type="Proteomes" id="UP000590542">
    <property type="component" value="Unassembled WGS sequence"/>
</dbReference>
<gene>
    <name evidence="2" type="ORF">GYA37_00530</name>
</gene>
<reference evidence="2 3" key="1">
    <citation type="journal article" date="2020" name="Biotechnol. Biofuels">
        <title>New insights from the biogas microbiome by comprehensive genome-resolved metagenomics of nearly 1600 species originating from multiple anaerobic digesters.</title>
        <authorList>
            <person name="Campanaro S."/>
            <person name="Treu L."/>
            <person name="Rodriguez-R L.M."/>
            <person name="Kovalovszki A."/>
            <person name="Ziels R.M."/>
            <person name="Maus I."/>
            <person name="Zhu X."/>
            <person name="Kougias P.G."/>
            <person name="Basile A."/>
            <person name="Luo G."/>
            <person name="Schluter A."/>
            <person name="Konstantinidis K.T."/>
            <person name="Angelidaki I."/>
        </authorList>
    </citation>
    <scope>NUCLEOTIDE SEQUENCE [LARGE SCALE GENOMIC DNA]</scope>
    <source>
        <strain evidence="2">AS27yjCOA_202</strain>
    </source>
</reference>
<evidence type="ECO:0000256" key="1">
    <source>
        <dbReference type="SAM" id="Phobius"/>
    </source>
</evidence>
<keyword evidence="1" id="KW-1133">Transmembrane helix</keyword>
<name>A0A7X9E6C7_UNCKA</name>
<keyword evidence="1" id="KW-0812">Transmembrane</keyword>